<dbReference type="PANTHER" id="PTHR11842:SF10">
    <property type="entry name" value="MITOTIC SPINDLE ASSEMBLY CHECKPOINT PROTEIN MAD2B"/>
    <property type="match status" value="1"/>
</dbReference>
<keyword evidence="3" id="KW-1185">Reference proteome</keyword>
<evidence type="ECO:0000313" key="2">
    <source>
        <dbReference type="EMBL" id="CAH0557894.1"/>
    </source>
</evidence>
<feature type="domain" description="HORMA" evidence="1">
    <location>
        <begin position="10"/>
        <end position="198"/>
    </location>
</feature>
<protein>
    <recommendedName>
        <fullName evidence="1">HORMA domain-containing protein</fullName>
    </recommendedName>
</protein>
<dbReference type="PROSITE" id="PS50815">
    <property type="entry name" value="HORMA"/>
    <property type="match status" value="1"/>
</dbReference>
<dbReference type="Gene3D" id="3.30.900.10">
    <property type="entry name" value="HORMA domain"/>
    <property type="match status" value="1"/>
</dbReference>
<reference evidence="2" key="1">
    <citation type="submission" date="2021-12" db="EMBL/GenBank/DDBJ databases">
        <authorList>
            <person name="King R."/>
        </authorList>
    </citation>
    <scope>NUCLEOTIDE SEQUENCE</scope>
</reference>
<dbReference type="InterPro" id="IPR003511">
    <property type="entry name" value="HORMA_dom"/>
</dbReference>
<evidence type="ECO:0000259" key="1">
    <source>
        <dbReference type="PROSITE" id="PS50815"/>
    </source>
</evidence>
<dbReference type="Pfam" id="PF02301">
    <property type="entry name" value="HORMA"/>
    <property type="match status" value="1"/>
</dbReference>
<name>A0A9P0BAM0_BRAAE</name>
<organism evidence="2 3">
    <name type="scientific">Brassicogethes aeneus</name>
    <name type="common">Rape pollen beetle</name>
    <name type="synonym">Meligethes aeneus</name>
    <dbReference type="NCBI Taxonomy" id="1431903"/>
    <lineage>
        <taxon>Eukaryota</taxon>
        <taxon>Metazoa</taxon>
        <taxon>Ecdysozoa</taxon>
        <taxon>Arthropoda</taxon>
        <taxon>Hexapoda</taxon>
        <taxon>Insecta</taxon>
        <taxon>Pterygota</taxon>
        <taxon>Neoptera</taxon>
        <taxon>Endopterygota</taxon>
        <taxon>Coleoptera</taxon>
        <taxon>Polyphaga</taxon>
        <taxon>Cucujiformia</taxon>
        <taxon>Nitidulidae</taxon>
        <taxon>Meligethinae</taxon>
        <taxon>Brassicogethes</taxon>
    </lineage>
</organism>
<proteinExistence type="predicted"/>
<dbReference type="AlphaFoldDB" id="A0A9P0BAM0"/>
<dbReference type="InterPro" id="IPR045091">
    <property type="entry name" value="Mad2-like"/>
</dbReference>
<dbReference type="InterPro" id="IPR036570">
    <property type="entry name" value="HORMA_dom_sf"/>
</dbReference>
<evidence type="ECO:0000313" key="3">
    <source>
        <dbReference type="Proteomes" id="UP001154078"/>
    </source>
</evidence>
<dbReference type="Proteomes" id="UP001154078">
    <property type="component" value="Chromosome 5"/>
</dbReference>
<dbReference type="SUPFAM" id="SSF56019">
    <property type="entry name" value="The spindle assembly checkpoint protein mad2"/>
    <property type="match status" value="1"/>
</dbReference>
<dbReference type="PANTHER" id="PTHR11842">
    <property type="entry name" value="MITOTIC SPINDLE ASSEMBLY CHECKPOINT PROTEIN MAD2"/>
    <property type="match status" value="1"/>
</dbReference>
<dbReference type="GO" id="GO:0016035">
    <property type="term" value="C:zeta DNA polymerase complex"/>
    <property type="evidence" value="ECO:0007669"/>
    <property type="project" value="TreeGrafter"/>
</dbReference>
<sequence>MKMSTSSKDRFSADILCEFFEVVVHSILYSRKIYPEAIFVQKRKYGTVVYQSVHPEINEYITESLKAVNFHARKNQLKKLFVCFHTDTALYEKYVFDVLDIKNILERDTFLVDLEQAFRTFYLKLHSSNFYLKDLPDDATFSVRLMTSAYSSVEFNQQPLYEDFPWTEVTDQENIIEPACIVPIYTIEKDFLTLQMYIEKSADVY</sequence>
<accession>A0A9P0BAM0</accession>
<dbReference type="OrthoDB" id="21254at2759"/>
<gene>
    <name evidence="2" type="ORF">MELIAE_LOCUS8500</name>
</gene>
<dbReference type="EMBL" id="OV121136">
    <property type="protein sequence ID" value="CAH0557894.1"/>
    <property type="molecule type" value="Genomic_DNA"/>
</dbReference>